<evidence type="ECO:0000256" key="4">
    <source>
        <dbReference type="ARBA" id="ARBA00022532"/>
    </source>
</evidence>
<comment type="catalytic activity">
    <reaction evidence="6">
        <text>glyoxylate + acetyl-CoA + H2O = (S)-malate + CoA + H(+)</text>
        <dbReference type="Rhea" id="RHEA:18181"/>
        <dbReference type="ChEBI" id="CHEBI:15377"/>
        <dbReference type="ChEBI" id="CHEBI:15378"/>
        <dbReference type="ChEBI" id="CHEBI:15589"/>
        <dbReference type="ChEBI" id="CHEBI:36655"/>
        <dbReference type="ChEBI" id="CHEBI:57287"/>
        <dbReference type="ChEBI" id="CHEBI:57288"/>
        <dbReference type="EC" id="2.3.3.9"/>
    </reaction>
</comment>
<dbReference type="Pfam" id="PF01274">
    <property type="entry name" value="MS_TIM-barrel"/>
    <property type="match status" value="1"/>
</dbReference>
<evidence type="ECO:0000259" key="8">
    <source>
        <dbReference type="Pfam" id="PF20656"/>
    </source>
</evidence>
<dbReference type="InterPro" id="IPR001465">
    <property type="entry name" value="Malate_synthase_TIM"/>
</dbReference>
<dbReference type="PIRSF" id="PIRSF001363">
    <property type="entry name" value="Malate_synth"/>
    <property type="match status" value="1"/>
</dbReference>
<dbReference type="InterPro" id="IPR006252">
    <property type="entry name" value="Malate_synthA"/>
</dbReference>
<keyword evidence="3" id="KW-0329">Glyoxylate bypass</keyword>
<dbReference type="InterPro" id="IPR048355">
    <property type="entry name" value="MS_C"/>
</dbReference>
<dbReference type="InterPro" id="IPR044856">
    <property type="entry name" value="Malate_synth_C_sf"/>
</dbReference>
<dbReference type="Gene3D" id="3.20.20.360">
    <property type="entry name" value="Malate synthase, domain 3"/>
    <property type="match status" value="1"/>
</dbReference>
<feature type="domain" description="Malate synthase C-terminal" evidence="9">
    <location>
        <begin position="422"/>
        <end position="540"/>
    </location>
</feature>
<dbReference type="CDD" id="cd00727">
    <property type="entry name" value="malate_synt_A"/>
    <property type="match status" value="1"/>
</dbReference>
<evidence type="ECO:0000313" key="11">
    <source>
        <dbReference type="Proteomes" id="UP001203423"/>
    </source>
</evidence>
<evidence type="ECO:0000313" key="10">
    <source>
        <dbReference type="EMBL" id="MCL1125019.1"/>
    </source>
</evidence>
<evidence type="ECO:0000256" key="3">
    <source>
        <dbReference type="ARBA" id="ARBA00022435"/>
    </source>
</evidence>
<evidence type="ECO:0000256" key="6">
    <source>
        <dbReference type="ARBA" id="ARBA00047918"/>
    </source>
</evidence>
<keyword evidence="10" id="KW-0012">Acyltransferase</keyword>
<dbReference type="Pfam" id="PF20656">
    <property type="entry name" value="MS_N"/>
    <property type="match status" value="1"/>
</dbReference>
<dbReference type="EC" id="2.3.3.9" evidence="2"/>
<protein>
    <recommendedName>
        <fullName evidence="2">malate synthase</fullName>
        <ecNumber evidence="2">2.3.3.9</ecNumber>
    </recommendedName>
</protein>
<dbReference type="Gene3D" id="1.20.1220.12">
    <property type="entry name" value="Malate synthase, domain III"/>
    <property type="match status" value="1"/>
</dbReference>
<evidence type="ECO:0000259" key="7">
    <source>
        <dbReference type="Pfam" id="PF01274"/>
    </source>
</evidence>
<dbReference type="NCBIfam" id="TIGR01344">
    <property type="entry name" value="malate_syn_A"/>
    <property type="match status" value="1"/>
</dbReference>
<comment type="caution">
    <text evidence="10">The sequence shown here is derived from an EMBL/GenBank/DDBJ whole genome shotgun (WGS) entry which is preliminary data.</text>
</comment>
<name>A0ABT0LBS1_9GAMM</name>
<dbReference type="GO" id="GO:0004474">
    <property type="term" value="F:malate synthase activity"/>
    <property type="evidence" value="ECO:0007669"/>
    <property type="project" value="UniProtKB-EC"/>
</dbReference>
<feature type="domain" description="Malate synthase TIM barrel" evidence="7">
    <location>
        <begin position="171"/>
        <end position="417"/>
    </location>
</feature>
<evidence type="ECO:0000259" key="9">
    <source>
        <dbReference type="Pfam" id="PF20659"/>
    </source>
</evidence>
<dbReference type="InterPro" id="IPR048356">
    <property type="entry name" value="MS_N"/>
</dbReference>
<accession>A0ABT0LBS1</accession>
<keyword evidence="4" id="KW-0816">Tricarboxylic acid cycle</keyword>
<organism evidence="10 11">
    <name type="scientific">Shewanella surugensis</name>
    <dbReference type="NCBI Taxonomy" id="212020"/>
    <lineage>
        <taxon>Bacteria</taxon>
        <taxon>Pseudomonadati</taxon>
        <taxon>Pseudomonadota</taxon>
        <taxon>Gammaproteobacteria</taxon>
        <taxon>Alteromonadales</taxon>
        <taxon>Shewanellaceae</taxon>
        <taxon>Shewanella</taxon>
    </lineage>
</organism>
<evidence type="ECO:0000256" key="5">
    <source>
        <dbReference type="ARBA" id="ARBA00022679"/>
    </source>
</evidence>
<dbReference type="SUPFAM" id="SSF51645">
    <property type="entry name" value="Malate synthase G"/>
    <property type="match status" value="1"/>
</dbReference>
<dbReference type="RefSeq" id="WP_248940293.1">
    <property type="nucleotide sequence ID" value="NZ_JAKIKS010000037.1"/>
</dbReference>
<feature type="domain" description="Malate synthase N-terminal" evidence="8">
    <location>
        <begin position="23"/>
        <end position="79"/>
    </location>
</feature>
<keyword evidence="11" id="KW-1185">Reference proteome</keyword>
<dbReference type="InterPro" id="IPR011076">
    <property type="entry name" value="Malate_synth_sf"/>
</dbReference>
<keyword evidence="5 10" id="KW-0808">Transferase</keyword>
<gene>
    <name evidence="10" type="primary">aceB</name>
    <name evidence="10" type="ORF">L2764_11170</name>
</gene>
<dbReference type="Proteomes" id="UP001203423">
    <property type="component" value="Unassembled WGS sequence"/>
</dbReference>
<dbReference type="PANTHER" id="PTHR42902:SF1">
    <property type="entry name" value="MALATE SYNTHASE 1-RELATED"/>
    <property type="match status" value="1"/>
</dbReference>
<reference evidence="10 11" key="1">
    <citation type="submission" date="2022-01" db="EMBL/GenBank/DDBJ databases">
        <title>Whole genome-based taxonomy of the Shewanellaceae.</title>
        <authorList>
            <person name="Martin-Rodriguez A.J."/>
        </authorList>
    </citation>
    <scope>NUCLEOTIDE SEQUENCE [LARGE SCALE GENOMIC DNA]</scope>
    <source>
        <strain evidence="10 11">DSM 17177</strain>
    </source>
</reference>
<dbReference type="Pfam" id="PF20659">
    <property type="entry name" value="MS_C"/>
    <property type="match status" value="1"/>
</dbReference>
<evidence type="ECO:0000256" key="1">
    <source>
        <dbReference type="ARBA" id="ARBA00006394"/>
    </source>
</evidence>
<dbReference type="PANTHER" id="PTHR42902">
    <property type="entry name" value="MALATE SYNTHASE"/>
    <property type="match status" value="1"/>
</dbReference>
<proteinExistence type="inferred from homology"/>
<comment type="similarity">
    <text evidence="1">Belongs to the malate synthase family.</text>
</comment>
<evidence type="ECO:0000256" key="2">
    <source>
        <dbReference type="ARBA" id="ARBA00012636"/>
    </source>
</evidence>
<dbReference type="EMBL" id="JAKIKS010000037">
    <property type="protein sequence ID" value="MCL1125019.1"/>
    <property type="molecule type" value="Genomic_DNA"/>
</dbReference>
<dbReference type="InterPro" id="IPR046363">
    <property type="entry name" value="MS_N_TIM-barrel_dom"/>
</dbReference>
<sequence length="544" mass="61166">MAINTIDKITTASSLVIKGSHQDRIVAEQSDVLMPGTFSLIEKVCENFADEVAHLLKARAQKQLSIDKGELPHFLPDTQKVRGSDWRIASIPHDLLDRRVELAGPVDRKRVINGLNANAKVFMADFEDALTPSWQQLISGQENLRDAINGDMDYTCPETNQYYQLKADSAVLMCRVRGLHMSEMHMAFKGEAIPAAFFDFCVYFHNNYLKLLEKGTAPYFYIPKLESHLEARLWAKIFSFVEERYCLRPGTIKCTCLIETLPAVFEMDEILYELRSNIVALNCGRWDYIFSYIKTLKNHKDRILPDRQAVTMDASLMSAYSRLLVKTCHKRGAMAIGGMAACIPSEMAADNEKILTQVFNDKQVEAHHGHDGTWVAHEGLIDVSIAAFEQYIGENHANQLHVTRDVDAPISAKELLMPCQGERTEAGIRLNLHIALQYIQAWINGQASVPIYGLMEDAATAEIARTSIWQWIKHQVSLSNGQIVTKLLVKSMLIEELAKVKQEVGVNEFTHGRYTEAAVLLENMVLADELIGFLTEPASNLLIA</sequence>